<dbReference type="AlphaFoldDB" id="A0A9D1VR98"/>
<dbReference type="PANTHER" id="PTHR10161">
    <property type="entry name" value="TARTRATE-RESISTANT ACID PHOSPHATASE TYPE 5"/>
    <property type="match status" value="1"/>
</dbReference>
<feature type="binding site" evidence="6">
    <location>
        <position position="202"/>
    </location>
    <ligand>
        <name>Fe cation</name>
        <dbReference type="ChEBI" id="CHEBI:24875"/>
        <label>2</label>
    </ligand>
</feature>
<evidence type="ECO:0000256" key="3">
    <source>
        <dbReference type="ARBA" id="ARBA00022729"/>
    </source>
</evidence>
<reference evidence="9" key="2">
    <citation type="submission" date="2021-04" db="EMBL/GenBank/DDBJ databases">
        <authorList>
            <person name="Gilroy R."/>
        </authorList>
    </citation>
    <scope>NUCLEOTIDE SEQUENCE</scope>
    <source>
        <strain evidence="9">ChiHjej12B11-16260</strain>
    </source>
</reference>
<evidence type="ECO:0000256" key="2">
    <source>
        <dbReference type="ARBA" id="ARBA00012646"/>
    </source>
</evidence>
<feature type="signal peptide" evidence="7">
    <location>
        <begin position="1"/>
        <end position="22"/>
    </location>
</feature>
<proteinExistence type="predicted"/>
<feature type="binding site" evidence="6">
    <location>
        <position position="110"/>
    </location>
    <ligand>
        <name>Fe cation</name>
        <dbReference type="ChEBI" id="CHEBI:24875"/>
        <label>2</label>
    </ligand>
</feature>
<keyword evidence="5 6" id="KW-0408">Iron</keyword>
<comment type="cofactor">
    <cofactor evidence="6">
        <name>Fe cation</name>
        <dbReference type="ChEBI" id="CHEBI:24875"/>
    </cofactor>
    <text evidence="6">Binds 2 iron ions per subunit.</text>
</comment>
<evidence type="ECO:0000256" key="4">
    <source>
        <dbReference type="ARBA" id="ARBA00022801"/>
    </source>
</evidence>
<feature type="binding site" evidence="6">
    <location>
        <position position="72"/>
    </location>
    <ligand>
        <name>Fe cation</name>
        <dbReference type="ChEBI" id="CHEBI:24875"/>
        <label>2</label>
    </ligand>
</feature>
<feature type="binding site" evidence="6">
    <location>
        <position position="241"/>
    </location>
    <ligand>
        <name>Fe cation</name>
        <dbReference type="ChEBI" id="CHEBI:24875"/>
        <label>1</label>
    </ligand>
</feature>
<dbReference type="Gene3D" id="3.60.21.10">
    <property type="match status" value="1"/>
</dbReference>
<accession>A0A9D1VR98</accession>
<keyword evidence="6" id="KW-0479">Metal-binding</keyword>
<comment type="caution">
    <text evidence="9">The sequence shown here is derived from an EMBL/GenBank/DDBJ whole genome shotgun (WGS) entry which is preliminary data.</text>
</comment>
<dbReference type="Pfam" id="PF00149">
    <property type="entry name" value="Metallophos"/>
    <property type="match status" value="1"/>
</dbReference>
<name>A0A9D1VR98_9BACT</name>
<dbReference type="PIRSF" id="PIRSF000898">
    <property type="entry name" value="Acid_Ptase_5"/>
    <property type="match status" value="1"/>
</dbReference>
<dbReference type="EC" id="3.1.3.2" evidence="2 5"/>
<keyword evidence="3 7" id="KW-0732">Signal</keyword>
<dbReference type="EMBL" id="DXFB01000105">
    <property type="protein sequence ID" value="HIX45333.1"/>
    <property type="molecule type" value="Genomic_DNA"/>
</dbReference>
<reference evidence="9" key="1">
    <citation type="journal article" date="2021" name="PeerJ">
        <title>Extensive microbial diversity within the chicken gut microbiome revealed by metagenomics and culture.</title>
        <authorList>
            <person name="Gilroy R."/>
            <person name="Ravi A."/>
            <person name="Getino M."/>
            <person name="Pursley I."/>
            <person name="Horton D.L."/>
            <person name="Alikhan N.F."/>
            <person name="Baker D."/>
            <person name="Gharbi K."/>
            <person name="Hall N."/>
            <person name="Watson M."/>
            <person name="Adriaenssens E.M."/>
            <person name="Foster-Nyarko E."/>
            <person name="Jarju S."/>
            <person name="Secka A."/>
            <person name="Antonio M."/>
            <person name="Oren A."/>
            <person name="Chaudhuri R.R."/>
            <person name="La Ragione R."/>
            <person name="Hildebrand F."/>
            <person name="Pallen M.J."/>
        </authorList>
    </citation>
    <scope>NUCLEOTIDE SEQUENCE</scope>
    <source>
        <strain evidence="9">ChiHjej12B11-16260</strain>
    </source>
</reference>
<dbReference type="InterPro" id="IPR004843">
    <property type="entry name" value="Calcineurin-like_PHP"/>
</dbReference>
<sequence length="312" mass="35427">MKRLFASLWLSLLLVLPLAAQKTLPVFGEDSHSFILANDLGRNGYYLQKPIAERMGMVAEQNDIEFVAAAGDVHHFEGVASTSDPLWMTNYELIYAHPELMIDWYAVCGNHEYRGNTQAVLDYSNISRRWNAPGKYYKVSMEAGDNEMVDLFFIDTTPLIDKYREDTEKYPDAGKQSVEEQLAWLENALKTSTAKWKIVLGHHPVYAQTYKSNSERADMQARVKPLLEKYGVDLYLCGHIHNFQHIKQENETVNYLVNSSGSLARDVQPIAGTRFCSNKAGFTVVNASDKALSFYLLDADGNLLYDYVIEKK</sequence>
<keyword evidence="4 5" id="KW-0378">Hydrolase</keyword>
<evidence type="ECO:0000259" key="8">
    <source>
        <dbReference type="Pfam" id="PF00149"/>
    </source>
</evidence>
<dbReference type="Proteomes" id="UP000824246">
    <property type="component" value="Unassembled WGS sequence"/>
</dbReference>
<dbReference type="InterPro" id="IPR024927">
    <property type="entry name" value="Acid_PPase"/>
</dbReference>
<dbReference type="InterPro" id="IPR029052">
    <property type="entry name" value="Metallo-depent_PP-like"/>
</dbReference>
<evidence type="ECO:0000256" key="1">
    <source>
        <dbReference type="ARBA" id="ARBA00000032"/>
    </source>
</evidence>
<feature type="binding site" evidence="6">
    <location>
        <position position="39"/>
    </location>
    <ligand>
        <name>Fe cation</name>
        <dbReference type="ChEBI" id="CHEBI:24875"/>
        <label>1</label>
    </ligand>
</feature>
<evidence type="ECO:0000256" key="7">
    <source>
        <dbReference type="SAM" id="SignalP"/>
    </source>
</evidence>
<dbReference type="SUPFAM" id="SSF56300">
    <property type="entry name" value="Metallo-dependent phosphatases"/>
    <property type="match status" value="1"/>
</dbReference>
<feature type="binding site" evidence="6">
    <location>
        <position position="72"/>
    </location>
    <ligand>
        <name>Fe cation</name>
        <dbReference type="ChEBI" id="CHEBI:24875"/>
        <label>1</label>
    </ligand>
</feature>
<organism evidence="9 10">
    <name type="scientific">Candidatus Barnesiella excrementipullorum</name>
    <dbReference type="NCBI Taxonomy" id="2838479"/>
    <lineage>
        <taxon>Bacteria</taxon>
        <taxon>Pseudomonadati</taxon>
        <taxon>Bacteroidota</taxon>
        <taxon>Bacteroidia</taxon>
        <taxon>Bacteroidales</taxon>
        <taxon>Barnesiellaceae</taxon>
        <taxon>Barnesiella</taxon>
    </lineage>
</organism>
<dbReference type="InterPro" id="IPR051558">
    <property type="entry name" value="Metallophosphoesterase_PAP"/>
</dbReference>
<evidence type="ECO:0000313" key="9">
    <source>
        <dbReference type="EMBL" id="HIX45333.1"/>
    </source>
</evidence>
<dbReference type="GO" id="GO:0046872">
    <property type="term" value="F:metal ion binding"/>
    <property type="evidence" value="ECO:0007669"/>
    <property type="project" value="UniProtKB-KW"/>
</dbReference>
<feature type="domain" description="Calcineurin-like phosphoesterase" evidence="8">
    <location>
        <begin position="50"/>
        <end position="242"/>
    </location>
</feature>
<evidence type="ECO:0000256" key="6">
    <source>
        <dbReference type="PIRSR" id="PIRSR000898-1"/>
    </source>
</evidence>
<protein>
    <recommendedName>
        <fullName evidence="2 5">acid phosphatase</fullName>
        <ecNumber evidence="2 5">3.1.3.2</ecNumber>
    </recommendedName>
</protein>
<feature type="binding site" evidence="6">
    <location>
        <position position="239"/>
    </location>
    <ligand>
        <name>Fe cation</name>
        <dbReference type="ChEBI" id="CHEBI:24875"/>
        <label>2</label>
    </ligand>
</feature>
<gene>
    <name evidence="9" type="ORF">H9982_03845</name>
</gene>
<feature type="chain" id="PRO_5038890661" description="acid phosphatase" evidence="7">
    <location>
        <begin position="23"/>
        <end position="312"/>
    </location>
</feature>
<dbReference type="GO" id="GO:0003993">
    <property type="term" value="F:acid phosphatase activity"/>
    <property type="evidence" value="ECO:0007669"/>
    <property type="project" value="UniProtKB-UniRule"/>
</dbReference>
<evidence type="ECO:0000313" key="10">
    <source>
        <dbReference type="Proteomes" id="UP000824246"/>
    </source>
</evidence>
<dbReference type="PANTHER" id="PTHR10161:SF14">
    <property type="entry name" value="TARTRATE-RESISTANT ACID PHOSPHATASE TYPE 5"/>
    <property type="match status" value="1"/>
</dbReference>
<comment type="catalytic activity">
    <reaction evidence="1 5">
        <text>a phosphate monoester + H2O = an alcohol + phosphate</text>
        <dbReference type="Rhea" id="RHEA:15017"/>
        <dbReference type="ChEBI" id="CHEBI:15377"/>
        <dbReference type="ChEBI" id="CHEBI:30879"/>
        <dbReference type="ChEBI" id="CHEBI:43474"/>
        <dbReference type="ChEBI" id="CHEBI:67140"/>
        <dbReference type="EC" id="3.1.3.2"/>
    </reaction>
</comment>
<evidence type="ECO:0000256" key="5">
    <source>
        <dbReference type="PIRNR" id="PIRNR000898"/>
    </source>
</evidence>